<feature type="binding site" evidence="5">
    <location>
        <position position="228"/>
    </location>
    <ligand>
        <name>(2E)-4-hydroxy-3-methylbut-2-enyl diphosphate</name>
        <dbReference type="ChEBI" id="CHEBI:128753"/>
    </ligand>
</feature>
<comment type="pathway">
    <text evidence="5">Isoprenoid biosynthesis; dimethylallyl diphosphate biosynthesis; dimethylallyl diphosphate from (2E)-4-hydroxy-3-methylbutenyl diphosphate: step 1/1.</text>
</comment>
<protein>
    <recommendedName>
        <fullName evidence="5">4-hydroxy-3-methylbut-2-enyl diphosphate reductase</fullName>
        <shortName evidence="5">HMBPP reductase</shortName>
        <ecNumber evidence="5">1.17.7.4</ecNumber>
    </recommendedName>
</protein>
<dbReference type="GO" id="GO:0016114">
    <property type="term" value="P:terpenoid biosynthetic process"/>
    <property type="evidence" value="ECO:0007669"/>
    <property type="project" value="UniProtKB-UniRule"/>
</dbReference>
<evidence type="ECO:0000256" key="1">
    <source>
        <dbReference type="ARBA" id="ARBA00022485"/>
    </source>
</evidence>
<dbReference type="OrthoDB" id="9804068at2"/>
<feature type="binding site" evidence="5">
    <location>
        <position position="226"/>
    </location>
    <ligand>
        <name>dimethylallyl diphosphate</name>
        <dbReference type="ChEBI" id="CHEBI:57623"/>
    </ligand>
</feature>
<sequence>MDILLANPRGFCAGVDRAIAIVERALESYGSPIYVRHEVVHNRYVVDKLRADGAVFVEELREVPDGATVIFSAHGVSQAVREEAEQRHLKVFDATCPLVTKVHMEVARLGRVGRSVVLIGHAGHPEVEGTMGQWNRANTGEILLVESVENVATLTPKFPRELSYVTQTTLSVDDTKAIIAALRAKFPEIEGPRKDDICYATQNRQDAVRRLAEAVDLMLVVGSVNSSNSNRLRELAEKQGVRSFLIDSAEHIERSWLDGVERIGLTAGASAPEKLVRDVIVRLQSWGVGEVRELDGEPEDITFALPKELRLVGGNSSASL</sequence>
<evidence type="ECO:0000256" key="5">
    <source>
        <dbReference type="HAMAP-Rule" id="MF_00191"/>
    </source>
</evidence>
<dbReference type="CDD" id="cd13944">
    <property type="entry name" value="lytB_ispH"/>
    <property type="match status" value="1"/>
</dbReference>
<comment type="function">
    <text evidence="5">Catalyzes the conversion of 1-hydroxy-2-methyl-2-(E)-butenyl 4-diphosphate (HMBPP) into a mixture of isopentenyl diphosphate (IPP) and dimethylallyl diphosphate (DMAPP). Acts in the terminal step of the DOXP/MEP pathway for isoprenoid precursor biosynthesis.</text>
</comment>
<comment type="catalytic activity">
    <reaction evidence="5">
        <text>dimethylallyl diphosphate + 2 oxidized [2Fe-2S]-[ferredoxin] + H2O = (2E)-4-hydroxy-3-methylbut-2-enyl diphosphate + 2 reduced [2Fe-2S]-[ferredoxin] + 2 H(+)</text>
        <dbReference type="Rhea" id="RHEA:24825"/>
        <dbReference type="Rhea" id="RHEA-COMP:10000"/>
        <dbReference type="Rhea" id="RHEA-COMP:10001"/>
        <dbReference type="ChEBI" id="CHEBI:15377"/>
        <dbReference type="ChEBI" id="CHEBI:15378"/>
        <dbReference type="ChEBI" id="CHEBI:33737"/>
        <dbReference type="ChEBI" id="CHEBI:33738"/>
        <dbReference type="ChEBI" id="CHEBI:57623"/>
        <dbReference type="ChEBI" id="CHEBI:128753"/>
        <dbReference type="EC" id="1.17.7.4"/>
    </reaction>
</comment>
<feature type="binding site" evidence="5">
    <location>
        <position position="226"/>
    </location>
    <ligand>
        <name>(2E)-4-hydroxy-3-methylbut-2-enyl diphosphate</name>
        <dbReference type="ChEBI" id="CHEBI:128753"/>
    </ligand>
</feature>
<keyword evidence="3 5" id="KW-0408">Iron</keyword>
<dbReference type="HAMAP" id="MF_00191">
    <property type="entry name" value="IspH"/>
    <property type="match status" value="1"/>
</dbReference>
<evidence type="ECO:0000313" key="6">
    <source>
        <dbReference type="EMBL" id="RCS31000.1"/>
    </source>
</evidence>
<reference evidence="6 7" key="1">
    <citation type="submission" date="2018-05" db="EMBL/GenBank/DDBJ databases">
        <title>Draft genome sequence of Rhodanobacter denitrificans Yn1 isolated from gold copper mine.</title>
        <authorList>
            <person name="Yang N."/>
            <person name="Mazhar H.S."/>
            <person name="Rensing C."/>
        </authorList>
    </citation>
    <scope>NUCLEOTIDE SEQUENCE [LARGE SCALE GENOMIC DNA]</scope>
    <source>
        <strain evidence="6 7">Yn1</strain>
    </source>
</reference>
<dbReference type="NCBIfam" id="TIGR00216">
    <property type="entry name" value="ispH_lytB"/>
    <property type="match status" value="1"/>
</dbReference>
<dbReference type="Proteomes" id="UP000252387">
    <property type="component" value="Unassembled WGS sequence"/>
</dbReference>
<feature type="active site" description="Proton donor" evidence="5">
    <location>
        <position position="126"/>
    </location>
</feature>
<feature type="binding site" evidence="5">
    <location>
        <position position="198"/>
    </location>
    <ligand>
        <name>[4Fe-4S] cluster</name>
        <dbReference type="ChEBI" id="CHEBI:49883"/>
    </ligand>
</feature>
<feature type="binding site" evidence="5">
    <location>
        <position position="168"/>
    </location>
    <ligand>
        <name>(2E)-4-hydroxy-3-methylbut-2-enyl diphosphate</name>
        <dbReference type="ChEBI" id="CHEBI:128753"/>
    </ligand>
</feature>
<dbReference type="GO" id="GO:0046872">
    <property type="term" value="F:metal ion binding"/>
    <property type="evidence" value="ECO:0007669"/>
    <property type="project" value="UniProtKB-KW"/>
</dbReference>
<feature type="binding site" evidence="5">
    <location>
        <position position="96"/>
    </location>
    <ligand>
        <name>[4Fe-4S] cluster</name>
        <dbReference type="ChEBI" id="CHEBI:49883"/>
    </ligand>
</feature>
<evidence type="ECO:0000256" key="4">
    <source>
        <dbReference type="ARBA" id="ARBA00023014"/>
    </source>
</evidence>
<name>A0A368KGF7_9GAMM</name>
<dbReference type="AlphaFoldDB" id="A0A368KGF7"/>
<dbReference type="EMBL" id="QFWQ01000003">
    <property type="protein sequence ID" value="RCS31000.1"/>
    <property type="molecule type" value="Genomic_DNA"/>
</dbReference>
<dbReference type="EC" id="1.17.7.4" evidence="5"/>
<dbReference type="UniPathway" id="UPA00056">
    <property type="reaction ID" value="UER00097"/>
</dbReference>
<feature type="binding site" evidence="5">
    <location>
        <position position="227"/>
    </location>
    <ligand>
        <name>(2E)-4-hydroxy-3-methylbut-2-enyl diphosphate</name>
        <dbReference type="ChEBI" id="CHEBI:128753"/>
    </ligand>
</feature>
<feature type="binding site" evidence="5">
    <location>
        <position position="270"/>
    </location>
    <ligand>
        <name>(2E)-4-hydroxy-3-methylbut-2-enyl diphosphate</name>
        <dbReference type="ChEBI" id="CHEBI:128753"/>
    </ligand>
</feature>
<feature type="binding site" evidence="5">
    <location>
        <position position="228"/>
    </location>
    <ligand>
        <name>dimethylallyl diphosphate</name>
        <dbReference type="ChEBI" id="CHEBI:57623"/>
    </ligand>
</feature>
<feature type="binding site" evidence="5">
    <location>
        <position position="41"/>
    </location>
    <ligand>
        <name>dimethylallyl diphosphate</name>
        <dbReference type="ChEBI" id="CHEBI:57623"/>
    </ligand>
</feature>
<feature type="binding site" evidence="5">
    <location>
        <position position="226"/>
    </location>
    <ligand>
        <name>isopentenyl diphosphate</name>
        <dbReference type="ChEBI" id="CHEBI:128769"/>
    </ligand>
</feature>
<feature type="binding site" evidence="5">
    <location>
        <position position="227"/>
    </location>
    <ligand>
        <name>isopentenyl diphosphate</name>
        <dbReference type="ChEBI" id="CHEBI:128769"/>
    </ligand>
</feature>
<dbReference type="NCBIfam" id="NF002190">
    <property type="entry name" value="PRK01045.1-4"/>
    <property type="match status" value="1"/>
</dbReference>
<evidence type="ECO:0000256" key="2">
    <source>
        <dbReference type="ARBA" id="ARBA00022723"/>
    </source>
</evidence>
<feature type="binding site" evidence="5">
    <location>
        <position position="74"/>
    </location>
    <ligand>
        <name>(2E)-4-hydroxy-3-methylbut-2-enyl diphosphate</name>
        <dbReference type="ChEBI" id="CHEBI:128753"/>
    </ligand>
</feature>
<feature type="binding site" evidence="5">
    <location>
        <position position="41"/>
    </location>
    <ligand>
        <name>isopentenyl diphosphate</name>
        <dbReference type="ChEBI" id="CHEBI:128769"/>
    </ligand>
</feature>
<comment type="catalytic activity">
    <reaction evidence="5">
        <text>isopentenyl diphosphate + 2 oxidized [2Fe-2S]-[ferredoxin] + H2O = (2E)-4-hydroxy-3-methylbut-2-enyl diphosphate + 2 reduced [2Fe-2S]-[ferredoxin] + 2 H(+)</text>
        <dbReference type="Rhea" id="RHEA:24488"/>
        <dbReference type="Rhea" id="RHEA-COMP:10000"/>
        <dbReference type="Rhea" id="RHEA-COMP:10001"/>
        <dbReference type="ChEBI" id="CHEBI:15377"/>
        <dbReference type="ChEBI" id="CHEBI:15378"/>
        <dbReference type="ChEBI" id="CHEBI:33737"/>
        <dbReference type="ChEBI" id="CHEBI:33738"/>
        <dbReference type="ChEBI" id="CHEBI:128753"/>
        <dbReference type="ChEBI" id="CHEBI:128769"/>
        <dbReference type="EC" id="1.17.7.4"/>
    </reaction>
</comment>
<gene>
    <name evidence="5" type="primary">ispH</name>
    <name evidence="6" type="ORF">DEO45_04450</name>
</gene>
<comment type="pathway">
    <text evidence="5">Isoprenoid biosynthesis; isopentenyl diphosphate biosynthesis via DXP pathway; isopentenyl diphosphate from 1-deoxy-D-xylulose 5-phosphate: step 6/6.</text>
</comment>
<evidence type="ECO:0000313" key="7">
    <source>
        <dbReference type="Proteomes" id="UP000252387"/>
    </source>
</evidence>
<keyword evidence="1 5" id="KW-0004">4Fe-4S</keyword>
<feature type="binding site" evidence="5">
    <location>
        <position position="228"/>
    </location>
    <ligand>
        <name>isopentenyl diphosphate</name>
        <dbReference type="ChEBI" id="CHEBI:128769"/>
    </ligand>
</feature>
<comment type="caution">
    <text evidence="6">The sequence shown here is derived from an EMBL/GenBank/DDBJ whole genome shotgun (WGS) entry which is preliminary data.</text>
</comment>
<keyword evidence="5" id="KW-0414">Isoprene biosynthesis</keyword>
<comment type="cofactor">
    <cofactor evidence="5">
        <name>[4Fe-4S] cluster</name>
        <dbReference type="ChEBI" id="CHEBI:49883"/>
    </cofactor>
    <text evidence="5">Binds 1 [4Fe-4S] cluster per subunit.</text>
</comment>
<feature type="binding site" evidence="5">
    <location>
        <position position="12"/>
    </location>
    <ligand>
        <name>[4Fe-4S] cluster</name>
        <dbReference type="ChEBI" id="CHEBI:49883"/>
    </ligand>
</feature>
<dbReference type="Pfam" id="PF02401">
    <property type="entry name" value="LYTB"/>
    <property type="match status" value="1"/>
</dbReference>
<dbReference type="Gene3D" id="3.40.50.11270">
    <property type="match status" value="1"/>
</dbReference>
<feature type="binding site" evidence="5">
    <location>
        <position position="74"/>
    </location>
    <ligand>
        <name>isopentenyl diphosphate</name>
        <dbReference type="ChEBI" id="CHEBI:128769"/>
    </ligand>
</feature>
<dbReference type="PANTHER" id="PTHR30426:SF0">
    <property type="entry name" value="4-HYDROXY-3-METHYLBUT-2-ENYL DIPHOSPHATE REDUCTASE"/>
    <property type="match status" value="1"/>
</dbReference>
<keyword evidence="4 5" id="KW-0411">Iron-sulfur</keyword>
<dbReference type="NCBIfam" id="NF002188">
    <property type="entry name" value="PRK01045.1-2"/>
    <property type="match status" value="1"/>
</dbReference>
<accession>A0A368KGF7</accession>
<dbReference type="InterPro" id="IPR003451">
    <property type="entry name" value="LytB/IspH"/>
</dbReference>
<feature type="binding site" evidence="5">
    <location>
        <position position="270"/>
    </location>
    <ligand>
        <name>dimethylallyl diphosphate</name>
        <dbReference type="ChEBI" id="CHEBI:57623"/>
    </ligand>
</feature>
<keyword evidence="7" id="KW-1185">Reference proteome</keyword>
<dbReference type="RefSeq" id="WP_114341077.1">
    <property type="nucleotide sequence ID" value="NZ_QFWQ01000003.1"/>
</dbReference>
<organism evidence="6 7">
    <name type="scientific">Rhodanobacter denitrificans</name>
    <dbReference type="NCBI Taxonomy" id="666685"/>
    <lineage>
        <taxon>Bacteria</taxon>
        <taxon>Pseudomonadati</taxon>
        <taxon>Pseudomonadota</taxon>
        <taxon>Gammaproteobacteria</taxon>
        <taxon>Lysobacterales</taxon>
        <taxon>Rhodanobacteraceae</taxon>
        <taxon>Rhodanobacter</taxon>
    </lineage>
</organism>
<feature type="binding site" evidence="5">
    <location>
        <position position="124"/>
    </location>
    <ligand>
        <name>dimethylallyl diphosphate</name>
        <dbReference type="ChEBI" id="CHEBI:57623"/>
    </ligand>
</feature>
<feature type="binding site" evidence="5">
    <location>
        <position position="124"/>
    </location>
    <ligand>
        <name>isopentenyl diphosphate</name>
        <dbReference type="ChEBI" id="CHEBI:128769"/>
    </ligand>
</feature>
<dbReference type="PANTHER" id="PTHR30426">
    <property type="entry name" value="4-HYDROXY-3-METHYLBUT-2-ENYL DIPHOSPHATE REDUCTASE"/>
    <property type="match status" value="1"/>
</dbReference>
<feature type="binding site" evidence="5">
    <location>
        <position position="270"/>
    </location>
    <ligand>
        <name>isopentenyl diphosphate</name>
        <dbReference type="ChEBI" id="CHEBI:128769"/>
    </ligand>
</feature>
<feature type="binding site" evidence="5">
    <location>
        <position position="41"/>
    </location>
    <ligand>
        <name>(2E)-4-hydroxy-3-methylbut-2-enyl diphosphate</name>
        <dbReference type="ChEBI" id="CHEBI:128753"/>
    </ligand>
</feature>
<comment type="similarity">
    <text evidence="5">Belongs to the IspH family.</text>
</comment>
<dbReference type="GO" id="GO:0051745">
    <property type="term" value="F:4-hydroxy-3-methylbut-2-enyl diphosphate reductase activity"/>
    <property type="evidence" value="ECO:0007669"/>
    <property type="project" value="UniProtKB-UniRule"/>
</dbReference>
<dbReference type="GO" id="GO:0051539">
    <property type="term" value="F:4 iron, 4 sulfur cluster binding"/>
    <property type="evidence" value="ECO:0007669"/>
    <property type="project" value="UniProtKB-UniRule"/>
</dbReference>
<feature type="binding site" evidence="5">
    <location>
        <position position="124"/>
    </location>
    <ligand>
        <name>(2E)-4-hydroxy-3-methylbut-2-enyl diphosphate</name>
        <dbReference type="ChEBI" id="CHEBI:128753"/>
    </ligand>
</feature>
<dbReference type="UniPathway" id="UPA00059">
    <property type="reaction ID" value="UER00105"/>
</dbReference>
<keyword evidence="2 5" id="KW-0479">Metal-binding</keyword>
<dbReference type="Gene3D" id="3.40.1010.20">
    <property type="entry name" value="4-hydroxy-3-methylbut-2-enyl diphosphate reductase, catalytic domain"/>
    <property type="match status" value="2"/>
</dbReference>
<evidence type="ECO:0000256" key="3">
    <source>
        <dbReference type="ARBA" id="ARBA00023004"/>
    </source>
</evidence>
<feature type="binding site" evidence="5">
    <location>
        <position position="227"/>
    </location>
    <ligand>
        <name>dimethylallyl diphosphate</name>
        <dbReference type="ChEBI" id="CHEBI:57623"/>
    </ligand>
</feature>
<dbReference type="GO" id="GO:0050992">
    <property type="term" value="P:dimethylallyl diphosphate biosynthetic process"/>
    <property type="evidence" value="ECO:0007669"/>
    <property type="project" value="UniProtKB-UniRule"/>
</dbReference>
<proteinExistence type="inferred from homology"/>
<keyword evidence="5 6" id="KW-0560">Oxidoreductase</keyword>
<dbReference type="GO" id="GO:0019288">
    <property type="term" value="P:isopentenyl diphosphate biosynthetic process, methylerythritol 4-phosphate pathway"/>
    <property type="evidence" value="ECO:0007669"/>
    <property type="project" value="UniProtKB-UniRule"/>
</dbReference>
<feature type="binding site" evidence="5">
    <location>
        <position position="74"/>
    </location>
    <ligand>
        <name>dimethylallyl diphosphate</name>
        <dbReference type="ChEBI" id="CHEBI:57623"/>
    </ligand>
</feature>